<proteinExistence type="predicted"/>
<gene>
    <name evidence="3" type="ORF">VZC37_15545</name>
</gene>
<dbReference type="RefSeq" id="WP_330433468.1">
    <property type="nucleotide sequence ID" value="NZ_JAZDUF010000004.1"/>
</dbReference>
<evidence type="ECO:0000256" key="1">
    <source>
        <dbReference type="SAM" id="Coils"/>
    </source>
</evidence>
<evidence type="ECO:0000313" key="4">
    <source>
        <dbReference type="Proteomes" id="UP001347146"/>
    </source>
</evidence>
<accession>A0ABU7MF65</accession>
<sequence>MSKKRERDTTKRLEAEVSRLQSELARVEKVTCKRITRLEKDAAELRALMLSMTETVIPPANSAPVTANPKPPSPKRAMPEPAGESPARKAIANWPTVTKAYLTTH</sequence>
<comment type="caution">
    <text evidence="3">The sequence shown here is derived from an EMBL/GenBank/DDBJ whole genome shotgun (WGS) entry which is preliminary data.</text>
</comment>
<dbReference type="EMBL" id="JAZDUF010000004">
    <property type="protein sequence ID" value="MEE3851756.1"/>
    <property type="molecule type" value="Genomic_DNA"/>
</dbReference>
<feature type="region of interest" description="Disordered" evidence="2">
    <location>
        <begin position="59"/>
        <end position="91"/>
    </location>
</feature>
<protein>
    <submittedName>
        <fullName evidence="3">Uncharacterized protein</fullName>
    </submittedName>
</protein>
<dbReference type="Proteomes" id="UP001347146">
    <property type="component" value="Unassembled WGS sequence"/>
</dbReference>
<organism evidence="3 4">
    <name type="scientific">Gordonia sesuvii</name>
    <dbReference type="NCBI Taxonomy" id="3116777"/>
    <lineage>
        <taxon>Bacteria</taxon>
        <taxon>Bacillati</taxon>
        <taxon>Actinomycetota</taxon>
        <taxon>Actinomycetes</taxon>
        <taxon>Mycobacteriales</taxon>
        <taxon>Gordoniaceae</taxon>
        <taxon>Gordonia</taxon>
    </lineage>
</organism>
<evidence type="ECO:0000256" key="2">
    <source>
        <dbReference type="SAM" id="MobiDB-lite"/>
    </source>
</evidence>
<evidence type="ECO:0000313" key="3">
    <source>
        <dbReference type="EMBL" id="MEE3851756.1"/>
    </source>
</evidence>
<reference evidence="3 4" key="1">
    <citation type="submission" date="2024-01" db="EMBL/GenBank/DDBJ databases">
        <title>Draft genome sequence of Gordonia sp. LSe1-13.</title>
        <authorList>
            <person name="Suphannarot A."/>
            <person name="Mingma R."/>
        </authorList>
    </citation>
    <scope>NUCLEOTIDE SEQUENCE [LARGE SCALE GENOMIC DNA]</scope>
    <source>
        <strain evidence="3 4">LSe1-13</strain>
    </source>
</reference>
<keyword evidence="1" id="KW-0175">Coiled coil</keyword>
<name>A0ABU7MF65_9ACTN</name>
<feature type="coiled-coil region" evidence="1">
    <location>
        <begin position="3"/>
        <end position="55"/>
    </location>
</feature>
<keyword evidence="4" id="KW-1185">Reference proteome</keyword>